<evidence type="ECO:0000256" key="9">
    <source>
        <dbReference type="SAM" id="MobiDB-lite"/>
    </source>
</evidence>
<evidence type="ECO:0000313" key="12">
    <source>
        <dbReference type="Proteomes" id="UP001495910"/>
    </source>
</evidence>
<evidence type="ECO:0000256" key="1">
    <source>
        <dbReference type="ARBA" id="ARBA00004533"/>
    </source>
</evidence>
<evidence type="ECO:0000256" key="6">
    <source>
        <dbReference type="ARBA" id="ARBA00022927"/>
    </source>
</evidence>
<evidence type="ECO:0000256" key="4">
    <source>
        <dbReference type="ARBA" id="ARBA00022519"/>
    </source>
</evidence>
<evidence type="ECO:0000256" key="5">
    <source>
        <dbReference type="ARBA" id="ARBA00022692"/>
    </source>
</evidence>
<comment type="subcellular location">
    <subcellularLocation>
        <location evidence="1">Cell inner membrane</location>
    </subcellularLocation>
</comment>
<reference evidence="11 12" key="1">
    <citation type="submission" date="2024-02" db="EMBL/GenBank/DDBJ databases">
        <title>Draft genome sequence of Collimonas sp. strain H4R21, an effective mineral-weathering bacterial strain isolated from the beech rhizosphere.</title>
        <authorList>
            <person name="Morin E."/>
            <person name="Uroz S."/>
            <person name="Leveau J.H.J."/>
            <person name="Kumar R."/>
            <person name="Rey M.W."/>
            <person name="Pham J."/>
        </authorList>
    </citation>
    <scope>NUCLEOTIDE SEQUENCE [LARGE SCALE GENOMIC DNA]</scope>
    <source>
        <strain evidence="11 12">H4R21</strain>
    </source>
</reference>
<keyword evidence="7" id="KW-1133">Transmembrane helix</keyword>
<evidence type="ECO:0000259" key="10">
    <source>
        <dbReference type="Pfam" id="PF11356"/>
    </source>
</evidence>
<feature type="region of interest" description="Disordered" evidence="9">
    <location>
        <begin position="174"/>
        <end position="219"/>
    </location>
</feature>
<sequence>MGGYFKSIIGKNMRRHSARMPAFVSLVLFMLLCACAAYWGMTLLKPPLRAVAPPPQTEAPQIDISQAAGLFGGHESTAASNYRLTGVVVAQNAAESVAILSAEGQPAQVVRVGKEVQPGTGIKEVHKTYVLLSEGGILKRLILPEHAETKLEMASAGPPAAPVPLPAAPPEVPVALPTAPAIPPAASATPPAVATPSAASATPSTAPATRPGRPHHANR</sequence>
<comment type="caution">
    <text evidence="11">The sequence shown here is derived from an EMBL/GenBank/DDBJ whole genome shotgun (WGS) entry which is preliminary data.</text>
</comment>
<keyword evidence="4" id="KW-0997">Cell inner membrane</keyword>
<evidence type="ECO:0000313" key="11">
    <source>
        <dbReference type="EMBL" id="MEM4990574.1"/>
    </source>
</evidence>
<evidence type="ECO:0000256" key="8">
    <source>
        <dbReference type="ARBA" id="ARBA00023136"/>
    </source>
</evidence>
<keyword evidence="5" id="KW-0812">Transmembrane</keyword>
<name>A0ABU9Q2T8_9BURK</name>
<organism evidence="11 12">
    <name type="scientific">Collimonas rhizosphaerae</name>
    <dbReference type="NCBI Taxonomy" id="3126357"/>
    <lineage>
        <taxon>Bacteria</taxon>
        <taxon>Pseudomonadati</taxon>
        <taxon>Pseudomonadota</taxon>
        <taxon>Betaproteobacteria</taxon>
        <taxon>Burkholderiales</taxon>
        <taxon>Oxalobacteraceae</taxon>
        <taxon>Collimonas</taxon>
    </lineage>
</organism>
<keyword evidence="12" id="KW-1185">Reference proteome</keyword>
<keyword evidence="2" id="KW-0813">Transport</keyword>
<gene>
    <name evidence="11" type="ORF">V8G57_24515</name>
</gene>
<evidence type="ECO:0000256" key="2">
    <source>
        <dbReference type="ARBA" id="ARBA00022448"/>
    </source>
</evidence>
<dbReference type="Gene3D" id="2.30.30.830">
    <property type="match status" value="1"/>
</dbReference>
<dbReference type="PROSITE" id="PS51257">
    <property type="entry name" value="PROKAR_LIPOPROTEIN"/>
    <property type="match status" value="1"/>
</dbReference>
<accession>A0ABU9Q2T8</accession>
<evidence type="ECO:0000256" key="7">
    <source>
        <dbReference type="ARBA" id="ARBA00022989"/>
    </source>
</evidence>
<feature type="compositionally biased region" description="Low complexity" evidence="9">
    <location>
        <begin position="174"/>
        <end position="209"/>
    </location>
</feature>
<keyword evidence="3" id="KW-1003">Cell membrane</keyword>
<dbReference type="Pfam" id="PF11356">
    <property type="entry name" value="T2SSC"/>
    <property type="match status" value="1"/>
</dbReference>
<dbReference type="EMBL" id="JBANDC010000026">
    <property type="protein sequence ID" value="MEM4990574.1"/>
    <property type="molecule type" value="Genomic_DNA"/>
</dbReference>
<dbReference type="Proteomes" id="UP001495910">
    <property type="component" value="Unassembled WGS sequence"/>
</dbReference>
<keyword evidence="8" id="KW-0472">Membrane</keyword>
<dbReference type="InterPro" id="IPR024961">
    <property type="entry name" value="T2SS_GspC_N"/>
</dbReference>
<dbReference type="RefSeq" id="WP_342831589.1">
    <property type="nucleotide sequence ID" value="NZ_JBANDC010000026.1"/>
</dbReference>
<protein>
    <submittedName>
        <fullName evidence="11">Type II secretion system protein N</fullName>
    </submittedName>
</protein>
<feature type="domain" description="Type II secretion system protein GspC N-terminal" evidence="10">
    <location>
        <begin position="78"/>
        <end position="143"/>
    </location>
</feature>
<keyword evidence="6" id="KW-0653">Protein transport</keyword>
<evidence type="ECO:0000256" key="3">
    <source>
        <dbReference type="ARBA" id="ARBA00022475"/>
    </source>
</evidence>
<proteinExistence type="predicted"/>